<dbReference type="InterPro" id="IPR019196">
    <property type="entry name" value="ABC_transp_unknown"/>
</dbReference>
<dbReference type="NCBIfam" id="TIGR03521">
    <property type="entry name" value="GldG"/>
    <property type="match status" value="1"/>
</dbReference>
<sequence length="572" mass="65721">MVIHSIMAQHRKSKDLFKLLLSLLVLLVVVFILQFSFFRWDLTSEKRYSLSDNTKELVASLDKDLYFEIYLAGDLPHGFTKLQKACMEMLDELAVYSNKRISYSLINPNDIANPKKRNAFFQQLVERGLKPTSLQEKTKDGSLKQKIIIPGIIVHDQEKETSIHLLKSVAGLSAEQNLNQSIEALEYELTSAIRLLQDQKPKEIGFLTGQGELNEYEVADITASLLQRYEVKRIGTKVLAQDYSRFAALLVAQPRKEFAKADKYRLDQYIMHGGKVLWLIDEVEASMDSLTTKESTVAFYKPLNLEDQLFTYGVRINPDLIMDVQGQLIPIQTALPGEAPKFTPAPWYYSPLLKTPNTNPITKGLNVVKAEFANSIDFVGKNNKLKRQVLLASSDYTKLEKVPVQISLDIVNRKMRPSDFPSGSRNIAVLLDGIFPSVFKNRAWKGIQKSTFKEQSVPTKMIVVSDGDIIRNRVRGSGNNRQIEALGYDRYSRKTYGNSSFLLNCVDYLCDDKGWMNLRSREVKLRLLNPTKIRTKRVFWQMFNLVLPLFLLLIFALFRFYMRRRKFARLRK</sequence>
<dbReference type="Pfam" id="PF09822">
    <property type="entry name" value="ABC_transp_aux"/>
    <property type="match status" value="1"/>
</dbReference>
<evidence type="ECO:0000259" key="2">
    <source>
        <dbReference type="Pfam" id="PF09822"/>
    </source>
</evidence>
<name>A0A434AVU3_9BACT</name>
<keyword evidence="1" id="KW-0472">Membrane</keyword>
<gene>
    <name evidence="4" type="primary">gldG</name>
    <name evidence="4" type="ORF">DLK05_07055</name>
</gene>
<feature type="transmembrane region" description="Helical" evidence="1">
    <location>
        <begin position="20"/>
        <end position="40"/>
    </location>
</feature>
<dbReference type="InterPro" id="IPR019863">
    <property type="entry name" value="Motility-assoc_ABC-rel_GldG"/>
</dbReference>
<accession>A0A434AVU3</accession>
<feature type="domain" description="DUF7088" evidence="3">
    <location>
        <begin position="45"/>
        <end position="154"/>
    </location>
</feature>
<comment type="caution">
    <text evidence="4">The sequence shown here is derived from an EMBL/GenBank/DDBJ whole genome shotgun (WGS) entry which is preliminary data.</text>
</comment>
<evidence type="ECO:0000256" key="1">
    <source>
        <dbReference type="SAM" id="Phobius"/>
    </source>
</evidence>
<dbReference type="Pfam" id="PF23357">
    <property type="entry name" value="DUF7088"/>
    <property type="match status" value="1"/>
</dbReference>
<proteinExistence type="predicted"/>
<organism evidence="4 5">
    <name type="scientific">Ancylomarina longa</name>
    <dbReference type="NCBI Taxonomy" id="2487017"/>
    <lineage>
        <taxon>Bacteria</taxon>
        <taxon>Pseudomonadati</taxon>
        <taxon>Bacteroidota</taxon>
        <taxon>Bacteroidia</taxon>
        <taxon>Marinilabiliales</taxon>
        <taxon>Marinifilaceae</taxon>
        <taxon>Ancylomarina</taxon>
    </lineage>
</organism>
<feature type="transmembrane region" description="Helical" evidence="1">
    <location>
        <begin position="538"/>
        <end position="562"/>
    </location>
</feature>
<dbReference type="AlphaFoldDB" id="A0A434AVU3"/>
<keyword evidence="1" id="KW-1133">Transmembrane helix</keyword>
<keyword evidence="5" id="KW-1185">Reference proteome</keyword>
<dbReference type="InterPro" id="IPR055396">
    <property type="entry name" value="DUF7088"/>
</dbReference>
<dbReference type="Proteomes" id="UP000282985">
    <property type="component" value="Unassembled WGS sequence"/>
</dbReference>
<feature type="domain" description="ABC-type uncharacterised transport system" evidence="2">
    <location>
        <begin position="202"/>
        <end position="505"/>
    </location>
</feature>
<evidence type="ECO:0000259" key="3">
    <source>
        <dbReference type="Pfam" id="PF23357"/>
    </source>
</evidence>
<dbReference type="EMBL" id="RJJX01000007">
    <property type="protein sequence ID" value="RUT78590.1"/>
    <property type="molecule type" value="Genomic_DNA"/>
</dbReference>
<keyword evidence="1" id="KW-0812">Transmembrane</keyword>
<dbReference type="OrthoDB" id="9777219at2"/>
<reference evidence="4 5" key="1">
    <citation type="submission" date="2018-11" db="EMBL/GenBank/DDBJ databases">
        <title>Parancylomarina longa gen. nov., sp. nov., isolated from sediments of southern Okinawa.</title>
        <authorList>
            <person name="Fu T."/>
        </authorList>
    </citation>
    <scope>NUCLEOTIDE SEQUENCE [LARGE SCALE GENOMIC DNA]</scope>
    <source>
        <strain evidence="4 5">T3-2 S1-C</strain>
    </source>
</reference>
<protein>
    <submittedName>
        <fullName evidence="4">Gliding motility-associated ABC transporter substrate-binding protein GldG</fullName>
    </submittedName>
</protein>
<evidence type="ECO:0000313" key="4">
    <source>
        <dbReference type="EMBL" id="RUT78590.1"/>
    </source>
</evidence>
<evidence type="ECO:0000313" key="5">
    <source>
        <dbReference type="Proteomes" id="UP000282985"/>
    </source>
</evidence>